<dbReference type="STRING" id="1631249.BQ8794_240204"/>
<evidence type="ECO:0000256" key="1">
    <source>
        <dbReference type="SAM" id="MobiDB-lite"/>
    </source>
</evidence>
<accession>A0A1R3V7W5</accession>
<protein>
    <recommendedName>
        <fullName evidence="4">Transposase</fullName>
    </recommendedName>
</protein>
<dbReference type="EMBL" id="FTPD01000017">
    <property type="protein sequence ID" value="SIT55997.1"/>
    <property type="molecule type" value="Genomic_DNA"/>
</dbReference>
<feature type="region of interest" description="Disordered" evidence="1">
    <location>
        <begin position="101"/>
        <end position="123"/>
    </location>
</feature>
<evidence type="ECO:0008006" key="4">
    <source>
        <dbReference type="Google" id="ProtNLM"/>
    </source>
</evidence>
<sequence>MEHFGLCNRAHGGCAPNSEARSGERIKTNLRDAVYLARLHRAGVLTGVWVLDVVHEAVRELVRARESGADDLRRKRQQLLYLLLRLVDLRAAAIIGPWRTGARYDGCDKSDPSPAGNAARRNL</sequence>
<keyword evidence="3" id="KW-1185">Reference proteome</keyword>
<evidence type="ECO:0000313" key="2">
    <source>
        <dbReference type="EMBL" id="SIT55997.1"/>
    </source>
</evidence>
<gene>
    <name evidence="2" type="ORF">BQ8794_240204</name>
</gene>
<evidence type="ECO:0000313" key="3">
    <source>
        <dbReference type="Proteomes" id="UP000188388"/>
    </source>
</evidence>
<name>A0A1R3V7W5_9HYPH</name>
<dbReference type="Proteomes" id="UP000188388">
    <property type="component" value="Unassembled WGS sequence"/>
</dbReference>
<dbReference type="AlphaFoldDB" id="A0A1R3V7W5"/>
<reference evidence="3" key="1">
    <citation type="submission" date="2017-01" db="EMBL/GenBank/DDBJ databases">
        <authorList>
            <person name="Brunel B."/>
        </authorList>
    </citation>
    <scope>NUCLEOTIDE SEQUENCE [LARGE SCALE GENOMIC DNA]</scope>
</reference>
<proteinExistence type="predicted"/>
<organism evidence="2 3">
    <name type="scientific">Mesorhizobium prunaredense</name>
    <dbReference type="NCBI Taxonomy" id="1631249"/>
    <lineage>
        <taxon>Bacteria</taxon>
        <taxon>Pseudomonadati</taxon>
        <taxon>Pseudomonadota</taxon>
        <taxon>Alphaproteobacteria</taxon>
        <taxon>Hyphomicrobiales</taxon>
        <taxon>Phyllobacteriaceae</taxon>
        <taxon>Mesorhizobium</taxon>
    </lineage>
</organism>